<dbReference type="Pfam" id="PF01312">
    <property type="entry name" value="Bac_export_2"/>
    <property type="match status" value="1"/>
</dbReference>
<dbReference type="Gene3D" id="3.40.1690.10">
    <property type="entry name" value="secretion proteins EscU"/>
    <property type="match status" value="1"/>
</dbReference>
<keyword evidence="2" id="KW-1185">Reference proteome</keyword>
<dbReference type="GO" id="GO:0009306">
    <property type="term" value="P:protein secretion"/>
    <property type="evidence" value="ECO:0007669"/>
    <property type="project" value="InterPro"/>
</dbReference>
<organism evidence="1 2">
    <name type="scientific">Bacillus gobiensis</name>
    <dbReference type="NCBI Taxonomy" id="1441095"/>
    <lineage>
        <taxon>Bacteria</taxon>
        <taxon>Bacillati</taxon>
        <taxon>Bacillota</taxon>
        <taxon>Bacilli</taxon>
        <taxon>Bacillales</taxon>
        <taxon>Bacillaceae</taxon>
        <taxon>Bacillus</taxon>
    </lineage>
</organism>
<gene>
    <name evidence="1" type="ORF">AM592_05130</name>
</gene>
<accession>A0A0M4FIF8</accession>
<dbReference type="InterPro" id="IPR029025">
    <property type="entry name" value="T3SS_substrate_exporter_C"/>
</dbReference>
<protein>
    <recommendedName>
        <fullName evidence="3">Type III secretion system protein</fullName>
    </recommendedName>
</protein>
<reference evidence="1 2" key="2">
    <citation type="journal article" date="2016" name="Int. J. Syst. Evol. Microbiol.">
        <title>Bacillus gobiensis sp. nov., isolated from a soil sample.</title>
        <authorList>
            <person name="Liu B."/>
            <person name="Liu G.H."/>
            <person name="Cetin S."/>
            <person name="Schumann P."/>
            <person name="Pan Z.Z."/>
            <person name="Chen Q.Q."/>
        </authorList>
    </citation>
    <scope>NUCLEOTIDE SEQUENCE [LARGE SCALE GENOMIC DNA]</scope>
    <source>
        <strain evidence="1 2">FJAT-4402</strain>
    </source>
</reference>
<proteinExistence type="predicted"/>
<reference evidence="2" key="1">
    <citation type="submission" date="2015-08" db="EMBL/GenBank/DDBJ databases">
        <title>Genome sequencing project for genomic taxonomy and phylogenomics of Bacillus-like bacteria.</title>
        <authorList>
            <person name="Liu B."/>
            <person name="Wang J."/>
            <person name="Zhu Y."/>
            <person name="Liu G."/>
            <person name="Chen Q."/>
            <person name="Chen Z."/>
            <person name="Lan J."/>
            <person name="Che J."/>
            <person name="Ge C."/>
            <person name="Shi H."/>
            <person name="Pan Z."/>
            <person name="Liu X."/>
        </authorList>
    </citation>
    <scope>NUCLEOTIDE SEQUENCE [LARGE SCALE GENOMIC DNA]</scope>
    <source>
        <strain evidence="2">FJAT-4402</strain>
    </source>
</reference>
<dbReference type="InterPro" id="IPR006135">
    <property type="entry name" value="T3SS_substrate_exporter"/>
</dbReference>
<name>A0A0M4FIF8_9BACI</name>
<evidence type="ECO:0000313" key="2">
    <source>
        <dbReference type="Proteomes" id="UP000067625"/>
    </source>
</evidence>
<dbReference type="STRING" id="1441095.AM592_05130"/>
<dbReference type="PANTHER" id="PTHR30531">
    <property type="entry name" value="FLAGELLAR BIOSYNTHETIC PROTEIN FLHB"/>
    <property type="match status" value="1"/>
</dbReference>
<dbReference type="OrthoDB" id="5244399at2"/>
<sequence>MRNDHQLRRAVALKYNEQKDLAPKVTAKGEGLLAEEIIKLGEEAGVPIERNPVLVQLMKNLTVDEQIPEALYEVVAEVFSFVYRMDKEASSKD</sequence>
<dbReference type="PANTHER" id="PTHR30531:SF12">
    <property type="entry name" value="FLAGELLAR BIOSYNTHETIC PROTEIN FLHB"/>
    <property type="match status" value="1"/>
</dbReference>
<dbReference type="RefSeq" id="WP_053602792.1">
    <property type="nucleotide sequence ID" value="NZ_CP012600.1"/>
</dbReference>
<dbReference type="AlphaFoldDB" id="A0A0M4FIF8"/>
<dbReference type="GO" id="GO:0005886">
    <property type="term" value="C:plasma membrane"/>
    <property type="evidence" value="ECO:0007669"/>
    <property type="project" value="TreeGrafter"/>
</dbReference>
<evidence type="ECO:0008006" key="3">
    <source>
        <dbReference type="Google" id="ProtNLM"/>
    </source>
</evidence>
<evidence type="ECO:0000313" key="1">
    <source>
        <dbReference type="EMBL" id="ALC81041.1"/>
    </source>
</evidence>
<dbReference type="PATRIC" id="fig|1441095.3.peg.1120"/>
<dbReference type="SUPFAM" id="SSF160544">
    <property type="entry name" value="EscU C-terminal domain-like"/>
    <property type="match status" value="1"/>
</dbReference>
<dbReference type="EMBL" id="CP012600">
    <property type="protein sequence ID" value="ALC81041.1"/>
    <property type="molecule type" value="Genomic_DNA"/>
</dbReference>
<dbReference type="Proteomes" id="UP000067625">
    <property type="component" value="Chromosome"/>
</dbReference>